<feature type="transmembrane region" description="Helical" evidence="1">
    <location>
        <begin position="43"/>
        <end position="64"/>
    </location>
</feature>
<feature type="transmembrane region" description="Helical" evidence="1">
    <location>
        <begin position="76"/>
        <end position="94"/>
    </location>
</feature>
<keyword evidence="1" id="KW-0812">Transmembrane</keyword>
<reference evidence="3" key="2">
    <citation type="journal article" date="2021" name="Microbiome">
        <title>Successional dynamics and alternative stable states in a saline activated sludge microbial community over 9 years.</title>
        <authorList>
            <person name="Wang Y."/>
            <person name="Ye J."/>
            <person name="Ju F."/>
            <person name="Liu L."/>
            <person name="Boyd J.A."/>
            <person name="Deng Y."/>
            <person name="Parks D.H."/>
            <person name="Jiang X."/>
            <person name="Yin X."/>
            <person name="Woodcroft B.J."/>
            <person name="Tyson G.W."/>
            <person name="Hugenholtz P."/>
            <person name="Polz M.F."/>
            <person name="Zhang T."/>
        </authorList>
    </citation>
    <scope>NUCLEOTIDE SEQUENCE</scope>
    <source>
        <strain evidence="3">HKST-UBA01</strain>
    </source>
</reference>
<feature type="chain" id="PRO_5037592057" evidence="2">
    <location>
        <begin position="34"/>
        <end position="156"/>
    </location>
</feature>
<name>A0A956M167_UNCEI</name>
<evidence type="ECO:0000313" key="4">
    <source>
        <dbReference type="Proteomes" id="UP000697710"/>
    </source>
</evidence>
<feature type="signal peptide" evidence="2">
    <location>
        <begin position="1"/>
        <end position="33"/>
    </location>
</feature>
<evidence type="ECO:0000256" key="1">
    <source>
        <dbReference type="SAM" id="Phobius"/>
    </source>
</evidence>
<proteinExistence type="predicted"/>
<accession>A0A956M167</accession>
<keyword evidence="1" id="KW-0472">Membrane</keyword>
<comment type="caution">
    <text evidence="3">The sequence shown here is derived from an EMBL/GenBank/DDBJ whole genome shotgun (WGS) entry which is preliminary data.</text>
</comment>
<evidence type="ECO:0000313" key="3">
    <source>
        <dbReference type="EMBL" id="MCA9729083.1"/>
    </source>
</evidence>
<evidence type="ECO:0000256" key="2">
    <source>
        <dbReference type="SAM" id="SignalP"/>
    </source>
</evidence>
<sequence length="156" mass="16387">MGFRPGTRRVTAVVALTLMLAGFAPPLVSTAHAEDASTPLLTIAKSSLLGGLVGLVLGGVTALVVDSDKRDDSVRWGIVLGTFGGFAYGIYAVSQHSDDDFFGARETFGTETWTRPLPGAARTERFAGLDTSVRTSSIPSVFRANRAELVPVDSAD</sequence>
<dbReference type="Proteomes" id="UP000697710">
    <property type="component" value="Unassembled WGS sequence"/>
</dbReference>
<protein>
    <submittedName>
        <fullName evidence="3">Uncharacterized protein</fullName>
    </submittedName>
</protein>
<dbReference type="EMBL" id="JAGQHR010000567">
    <property type="protein sequence ID" value="MCA9729083.1"/>
    <property type="molecule type" value="Genomic_DNA"/>
</dbReference>
<reference evidence="3" key="1">
    <citation type="submission" date="2020-04" db="EMBL/GenBank/DDBJ databases">
        <authorList>
            <person name="Zhang T."/>
        </authorList>
    </citation>
    <scope>NUCLEOTIDE SEQUENCE</scope>
    <source>
        <strain evidence="3">HKST-UBA01</strain>
    </source>
</reference>
<organism evidence="3 4">
    <name type="scientific">Eiseniibacteriota bacterium</name>
    <dbReference type="NCBI Taxonomy" id="2212470"/>
    <lineage>
        <taxon>Bacteria</taxon>
        <taxon>Candidatus Eiseniibacteriota</taxon>
    </lineage>
</organism>
<keyword evidence="2" id="KW-0732">Signal</keyword>
<gene>
    <name evidence="3" type="ORF">KC729_15435</name>
</gene>
<dbReference type="AlphaFoldDB" id="A0A956M167"/>
<keyword evidence="1" id="KW-1133">Transmembrane helix</keyword>